<sequence length="86" mass="9455">MKVVRPGLGRASVERLARRIENPRNSGLRAFRRLNPPTCPSGWLHYFPSQRLGSTTCCGCSLLLAGWKSNITSSTGMAVNNHNTLD</sequence>
<evidence type="ECO:0000313" key="2">
    <source>
        <dbReference type="EMBL" id="TPX50945.1"/>
    </source>
</evidence>
<dbReference type="AlphaFoldDB" id="A0A507DAV9"/>
<proteinExistence type="predicted"/>
<evidence type="ECO:0000313" key="4">
    <source>
        <dbReference type="Proteomes" id="UP000320475"/>
    </source>
</evidence>
<dbReference type="Proteomes" id="UP000317494">
    <property type="component" value="Unassembled WGS sequence"/>
</dbReference>
<name>A0A507DAV9_9FUNG</name>
<dbReference type="Proteomes" id="UP000320475">
    <property type="component" value="Unassembled WGS sequence"/>
</dbReference>
<evidence type="ECO:0000313" key="1">
    <source>
        <dbReference type="EMBL" id="TPX48507.1"/>
    </source>
</evidence>
<organism evidence="1 4">
    <name type="scientific">Synchytrium endobioticum</name>
    <dbReference type="NCBI Taxonomy" id="286115"/>
    <lineage>
        <taxon>Eukaryota</taxon>
        <taxon>Fungi</taxon>
        <taxon>Fungi incertae sedis</taxon>
        <taxon>Chytridiomycota</taxon>
        <taxon>Chytridiomycota incertae sedis</taxon>
        <taxon>Chytridiomycetes</taxon>
        <taxon>Synchytriales</taxon>
        <taxon>Synchytriaceae</taxon>
        <taxon>Synchytrium</taxon>
    </lineage>
</organism>
<dbReference type="VEuPathDB" id="FungiDB:SeMB42_g02056"/>
<reference evidence="3 4" key="1">
    <citation type="journal article" date="2019" name="Sci. Rep.">
        <title>Comparative genomics of chytrid fungi reveal insights into the obligate biotrophic and pathogenic lifestyle of Synchytrium endobioticum.</title>
        <authorList>
            <person name="van de Vossenberg B.T.L.H."/>
            <person name="Warris S."/>
            <person name="Nguyen H.D.T."/>
            <person name="van Gent-Pelzer M.P.E."/>
            <person name="Joly D.L."/>
            <person name="van de Geest H.C."/>
            <person name="Bonants P.J.M."/>
            <person name="Smith D.S."/>
            <person name="Levesque C.A."/>
            <person name="van der Lee T.A.J."/>
        </authorList>
    </citation>
    <scope>NUCLEOTIDE SEQUENCE [LARGE SCALE GENOMIC DNA]</scope>
    <source>
        <strain evidence="1 4">LEV6574</strain>
        <strain evidence="2 3">MB42</strain>
    </source>
</reference>
<comment type="caution">
    <text evidence="1">The sequence shown here is derived from an EMBL/GenBank/DDBJ whole genome shotgun (WGS) entry which is preliminary data.</text>
</comment>
<keyword evidence="3" id="KW-1185">Reference proteome</keyword>
<gene>
    <name evidence="1" type="ORF">SeLEV6574_g01994</name>
    <name evidence="2" type="ORF">SeMB42_g02056</name>
</gene>
<dbReference type="EMBL" id="QEAN01000060">
    <property type="protein sequence ID" value="TPX50945.1"/>
    <property type="molecule type" value="Genomic_DNA"/>
</dbReference>
<dbReference type="EMBL" id="QEAM01000051">
    <property type="protein sequence ID" value="TPX48507.1"/>
    <property type="molecule type" value="Genomic_DNA"/>
</dbReference>
<protein>
    <submittedName>
        <fullName evidence="1">Uncharacterized protein</fullName>
    </submittedName>
</protein>
<evidence type="ECO:0000313" key="3">
    <source>
        <dbReference type="Proteomes" id="UP000317494"/>
    </source>
</evidence>
<accession>A0A507DAV9</accession>